<proteinExistence type="predicted"/>
<reference evidence="1" key="1">
    <citation type="submission" date="2022-03" db="EMBL/GenBank/DDBJ databases">
        <title>De novo assembled genomes of Belliella spp. (Cyclobacteriaceae) strains.</title>
        <authorList>
            <person name="Szabo A."/>
            <person name="Korponai K."/>
            <person name="Felfoldi T."/>
        </authorList>
    </citation>
    <scope>NUCLEOTIDE SEQUENCE</scope>
    <source>
        <strain evidence="1">DSM 107340</strain>
    </source>
</reference>
<organism evidence="1 2">
    <name type="scientific">Belliella calami</name>
    <dbReference type="NCBI Taxonomy" id="2923436"/>
    <lineage>
        <taxon>Bacteria</taxon>
        <taxon>Pseudomonadati</taxon>
        <taxon>Bacteroidota</taxon>
        <taxon>Cytophagia</taxon>
        <taxon>Cytophagales</taxon>
        <taxon>Cyclobacteriaceae</taxon>
        <taxon>Belliella</taxon>
    </lineage>
</organism>
<dbReference type="RefSeq" id="WP_241274562.1">
    <property type="nucleotide sequence ID" value="NZ_JAKZGS010000005.1"/>
</dbReference>
<evidence type="ECO:0000313" key="2">
    <source>
        <dbReference type="Proteomes" id="UP001165488"/>
    </source>
</evidence>
<evidence type="ECO:0000313" key="1">
    <source>
        <dbReference type="EMBL" id="MCH7398049.1"/>
    </source>
</evidence>
<accession>A0ABS9UNT5</accession>
<sequence length="386" mass="46206">MTTESENIVAKISSNVFYKEFTFDKNDFYPEDGKKELADTVLWLGDLLFVIQVKERNVNEIKSEAEENDWFDNKVIKKAKEQIANSIEYLNRYTEIRIKNVRNHSIDISKANKIGINKVIVYMPNNSPISREKRSMKFYESKKSGNIHIFNIEDYLWVCKFLITPTELDEYLKFRERIYLKHKETITLYPEQYILGHFLNTEDDSNIQEKYVETFSKLANDIDDFDISGFLNNFLEKIRIAEQKESKDYYLILTEIASLKRYELLEFKKRFKQIIEDVKSQNLSLPYRFTISRTGCGFVFIPLLQDKIEYWENALLNFTTIYKYKRQLNKCLGVLAYKTGEYFDINWTFIKDDWSYNKELEEALEKETEFYGQGEIKQVERYKLKK</sequence>
<keyword evidence="2" id="KW-1185">Reference proteome</keyword>
<comment type="caution">
    <text evidence="1">The sequence shown here is derived from an EMBL/GenBank/DDBJ whole genome shotgun (WGS) entry which is preliminary data.</text>
</comment>
<dbReference type="Proteomes" id="UP001165488">
    <property type="component" value="Unassembled WGS sequence"/>
</dbReference>
<dbReference type="EMBL" id="JAKZGS010000005">
    <property type="protein sequence ID" value="MCH7398049.1"/>
    <property type="molecule type" value="Genomic_DNA"/>
</dbReference>
<evidence type="ECO:0008006" key="3">
    <source>
        <dbReference type="Google" id="ProtNLM"/>
    </source>
</evidence>
<name>A0ABS9UNT5_9BACT</name>
<gene>
    <name evidence="1" type="ORF">MM236_08620</name>
</gene>
<protein>
    <recommendedName>
        <fullName evidence="3">Nuclease-related domain-containing protein</fullName>
    </recommendedName>
</protein>